<organism evidence="1 2">
    <name type="scientific">Brachionus plicatilis</name>
    <name type="common">Marine rotifer</name>
    <name type="synonym">Brachionus muelleri</name>
    <dbReference type="NCBI Taxonomy" id="10195"/>
    <lineage>
        <taxon>Eukaryota</taxon>
        <taxon>Metazoa</taxon>
        <taxon>Spiralia</taxon>
        <taxon>Gnathifera</taxon>
        <taxon>Rotifera</taxon>
        <taxon>Eurotatoria</taxon>
        <taxon>Monogononta</taxon>
        <taxon>Pseudotrocha</taxon>
        <taxon>Ploima</taxon>
        <taxon>Brachionidae</taxon>
        <taxon>Brachionus</taxon>
    </lineage>
</organism>
<sequence length="83" mass="10164">MLINQLLKLNRKCSQVKQCKINISEQLFLTFKRKYRLSTRYKPVPPIKFDHFFSKKNHIFNVFDLICYQFSSINHRFFCDWGL</sequence>
<keyword evidence="2" id="KW-1185">Reference proteome</keyword>
<gene>
    <name evidence="1" type="ORF">BpHYR1_004540</name>
</gene>
<dbReference type="AlphaFoldDB" id="A0A3M7PWY3"/>
<evidence type="ECO:0000313" key="2">
    <source>
        <dbReference type="Proteomes" id="UP000276133"/>
    </source>
</evidence>
<comment type="caution">
    <text evidence="1">The sequence shown here is derived from an EMBL/GenBank/DDBJ whole genome shotgun (WGS) entry which is preliminary data.</text>
</comment>
<protein>
    <submittedName>
        <fullName evidence="1">Uncharacterized protein</fullName>
    </submittedName>
</protein>
<reference evidence="1 2" key="1">
    <citation type="journal article" date="2018" name="Sci. Rep.">
        <title>Genomic signatures of local adaptation to the degree of environmental predictability in rotifers.</title>
        <authorList>
            <person name="Franch-Gras L."/>
            <person name="Hahn C."/>
            <person name="Garcia-Roger E.M."/>
            <person name="Carmona M.J."/>
            <person name="Serra M."/>
            <person name="Gomez A."/>
        </authorList>
    </citation>
    <scope>NUCLEOTIDE SEQUENCE [LARGE SCALE GENOMIC DNA]</scope>
    <source>
        <strain evidence="1">HYR1</strain>
    </source>
</reference>
<proteinExistence type="predicted"/>
<name>A0A3M7PWY3_BRAPC</name>
<dbReference type="Proteomes" id="UP000276133">
    <property type="component" value="Unassembled WGS sequence"/>
</dbReference>
<accession>A0A3M7PWY3</accession>
<dbReference type="EMBL" id="REGN01008388">
    <property type="protein sequence ID" value="RNA03702.1"/>
    <property type="molecule type" value="Genomic_DNA"/>
</dbReference>
<evidence type="ECO:0000313" key="1">
    <source>
        <dbReference type="EMBL" id="RNA03702.1"/>
    </source>
</evidence>